<name>A0A2V4B964_9PSEU</name>
<dbReference type="InterPro" id="IPR038332">
    <property type="entry name" value="PPE_sf"/>
</dbReference>
<dbReference type="RefSeq" id="WP_112279938.1">
    <property type="nucleotide sequence ID" value="NZ_MASW01000001.1"/>
</dbReference>
<dbReference type="Gene3D" id="1.20.1260.20">
    <property type="entry name" value="PPE superfamily"/>
    <property type="match status" value="1"/>
</dbReference>
<sequence length="362" mass="37907">MSGIQPPIHRLPYPWPPPEPEPEPGDLGQYVNWLTYSHRQLFDMVNEGLDLETTTEVAAGWSRLGAELIDIGTDLRQALETAAEGWQGAAADEARQKVHRLAAWTEETADGSTEVAGCVSEQAALASAARRDMPVPPPVFLPAEGGMSTDDRQGGGFSRGPLLIADPEPDRQQARELHQRAAEVMERYQHEAHALYARVPAFASPNPEVGIEHHPDGDPGERPDGPREHVRPDESTSASAADAGPRPGAGVAAPGAAGPAGGMPLGPHSGGEQYAPSSRAGTAGPQNAQVPGPAAGPGGPRPMAGPAAMPMGAGMAGARQAEDDVEHKAPSYLEEDDDLWGPQVPVAPPVLGEHHPDRRGGH</sequence>
<evidence type="ECO:0000256" key="2">
    <source>
        <dbReference type="SAM" id="MobiDB-lite"/>
    </source>
</evidence>
<dbReference type="EMBL" id="MASW01000001">
    <property type="protein sequence ID" value="PXY31904.1"/>
    <property type="molecule type" value="Genomic_DNA"/>
</dbReference>
<comment type="similarity">
    <text evidence="1">Belongs to the mycobacterial PPE family.</text>
</comment>
<accession>A0A2V4B964</accession>
<dbReference type="Pfam" id="PF00823">
    <property type="entry name" value="PPE"/>
    <property type="match status" value="1"/>
</dbReference>
<feature type="domain" description="PPE" evidence="3">
    <location>
        <begin position="48"/>
        <end position="199"/>
    </location>
</feature>
<protein>
    <recommendedName>
        <fullName evidence="3">PPE domain-containing protein</fullName>
    </recommendedName>
</protein>
<feature type="compositionally biased region" description="Low complexity" evidence="2">
    <location>
        <begin position="301"/>
        <end position="319"/>
    </location>
</feature>
<evidence type="ECO:0000313" key="4">
    <source>
        <dbReference type="EMBL" id="PXY31904.1"/>
    </source>
</evidence>
<feature type="region of interest" description="Disordered" evidence="2">
    <location>
        <begin position="145"/>
        <end position="178"/>
    </location>
</feature>
<keyword evidence="5" id="KW-1185">Reference proteome</keyword>
<evidence type="ECO:0000259" key="3">
    <source>
        <dbReference type="Pfam" id="PF00823"/>
    </source>
</evidence>
<dbReference type="AlphaFoldDB" id="A0A2V4B964"/>
<feature type="compositionally biased region" description="Polar residues" evidence="2">
    <location>
        <begin position="275"/>
        <end position="289"/>
    </location>
</feature>
<reference evidence="4 5" key="1">
    <citation type="submission" date="2016-07" db="EMBL/GenBank/DDBJ databases">
        <title>Draft genome sequence of Prauserella muralis DSM 45305, isolated from a mould-covered wall in an indoor environment.</title>
        <authorList>
            <person name="Ruckert C."/>
            <person name="Albersmeier A."/>
            <person name="Jiang C.-L."/>
            <person name="Jiang Y."/>
            <person name="Kalinowski J."/>
            <person name="Schneider O."/>
            <person name="Winkler A."/>
            <person name="Zotchev S.B."/>
        </authorList>
    </citation>
    <scope>NUCLEOTIDE SEQUENCE [LARGE SCALE GENOMIC DNA]</scope>
    <source>
        <strain evidence="4 5">DSM 45305</strain>
    </source>
</reference>
<gene>
    <name evidence="4" type="ORF">BAY60_06125</name>
</gene>
<feature type="compositionally biased region" description="Basic and acidic residues" evidence="2">
    <location>
        <begin position="168"/>
        <end position="178"/>
    </location>
</feature>
<feature type="region of interest" description="Disordered" evidence="2">
    <location>
        <begin position="205"/>
        <end position="362"/>
    </location>
</feature>
<dbReference type="SUPFAM" id="SSF140459">
    <property type="entry name" value="PE/PPE dimer-like"/>
    <property type="match status" value="1"/>
</dbReference>
<feature type="compositionally biased region" description="Basic and acidic residues" evidence="2">
    <location>
        <begin position="320"/>
        <end position="329"/>
    </location>
</feature>
<feature type="compositionally biased region" description="Basic and acidic residues" evidence="2">
    <location>
        <begin position="352"/>
        <end position="362"/>
    </location>
</feature>
<dbReference type="OrthoDB" id="3681508at2"/>
<feature type="compositionally biased region" description="Basic and acidic residues" evidence="2">
    <location>
        <begin position="210"/>
        <end position="234"/>
    </location>
</feature>
<feature type="compositionally biased region" description="Low complexity" evidence="2">
    <location>
        <begin position="238"/>
        <end position="257"/>
    </location>
</feature>
<comment type="caution">
    <text evidence="4">The sequence shown here is derived from an EMBL/GenBank/DDBJ whole genome shotgun (WGS) entry which is preliminary data.</text>
</comment>
<dbReference type="InterPro" id="IPR000030">
    <property type="entry name" value="PPE_dom"/>
</dbReference>
<evidence type="ECO:0000313" key="5">
    <source>
        <dbReference type="Proteomes" id="UP000249915"/>
    </source>
</evidence>
<feature type="region of interest" description="Disordered" evidence="2">
    <location>
        <begin position="1"/>
        <end position="24"/>
    </location>
</feature>
<dbReference type="Proteomes" id="UP000249915">
    <property type="component" value="Unassembled WGS sequence"/>
</dbReference>
<evidence type="ECO:0000256" key="1">
    <source>
        <dbReference type="ARBA" id="ARBA00010652"/>
    </source>
</evidence>
<organism evidence="4 5">
    <name type="scientific">Prauserella muralis</name>
    <dbReference type="NCBI Taxonomy" id="588067"/>
    <lineage>
        <taxon>Bacteria</taxon>
        <taxon>Bacillati</taxon>
        <taxon>Actinomycetota</taxon>
        <taxon>Actinomycetes</taxon>
        <taxon>Pseudonocardiales</taxon>
        <taxon>Pseudonocardiaceae</taxon>
        <taxon>Prauserella</taxon>
    </lineage>
</organism>
<proteinExistence type="inferred from homology"/>